<dbReference type="EMBL" id="JAMZIH010007230">
    <property type="protein sequence ID" value="KAJ1673221.1"/>
    <property type="molecule type" value="Genomic_DNA"/>
</dbReference>
<sequence length="189" mass="21025">CSASSSSTATTGSGPPAYHQRQRLPPKDEPVRTFVVKAFKDSSSAIAARRVRQVYPVAKMVGCMSWLYREVVPGEGWDVYVKFDAQYSSICTLRGYGGRAVIDDIESLFYVVSYSLAYAHGDESIQGLFWLEHVPDFAKLCASHLNSLEIFSSILFWDSRPDDEGTVKVLEDLYSVPFGCVNPLALYVM</sequence>
<reference evidence="1" key="1">
    <citation type="submission" date="2022-06" db="EMBL/GenBank/DDBJ databases">
        <title>Phylogenomic reconstructions and comparative analyses of Kickxellomycotina fungi.</title>
        <authorList>
            <person name="Reynolds N.K."/>
            <person name="Stajich J.E."/>
            <person name="Barry K."/>
            <person name="Grigoriev I.V."/>
            <person name="Crous P."/>
            <person name="Smith M.E."/>
        </authorList>
    </citation>
    <scope>NUCLEOTIDE SEQUENCE</scope>
    <source>
        <strain evidence="1">RSA 2271</strain>
    </source>
</reference>
<feature type="non-terminal residue" evidence="1">
    <location>
        <position position="1"/>
    </location>
</feature>
<dbReference type="Proteomes" id="UP001145114">
    <property type="component" value="Unassembled WGS sequence"/>
</dbReference>
<gene>
    <name evidence="1" type="ORF">EV182_005666</name>
</gene>
<name>A0ACC1HAA4_9FUNG</name>
<proteinExistence type="predicted"/>
<comment type="caution">
    <text evidence="1">The sequence shown here is derived from an EMBL/GenBank/DDBJ whole genome shotgun (WGS) entry which is preliminary data.</text>
</comment>
<keyword evidence="2" id="KW-1185">Reference proteome</keyword>
<evidence type="ECO:0000313" key="2">
    <source>
        <dbReference type="Proteomes" id="UP001145114"/>
    </source>
</evidence>
<organism evidence="1 2">
    <name type="scientific">Spiromyces aspiralis</name>
    <dbReference type="NCBI Taxonomy" id="68401"/>
    <lineage>
        <taxon>Eukaryota</taxon>
        <taxon>Fungi</taxon>
        <taxon>Fungi incertae sedis</taxon>
        <taxon>Zoopagomycota</taxon>
        <taxon>Kickxellomycotina</taxon>
        <taxon>Kickxellomycetes</taxon>
        <taxon>Kickxellales</taxon>
        <taxon>Kickxellaceae</taxon>
        <taxon>Spiromyces</taxon>
    </lineage>
</organism>
<accession>A0ACC1HAA4</accession>
<evidence type="ECO:0000313" key="1">
    <source>
        <dbReference type="EMBL" id="KAJ1673221.1"/>
    </source>
</evidence>
<protein>
    <submittedName>
        <fullName evidence="1">Uncharacterized protein</fullName>
    </submittedName>
</protein>